<feature type="region of interest" description="Disordered" evidence="1">
    <location>
        <begin position="1"/>
        <end position="24"/>
    </location>
</feature>
<gene>
    <name evidence="2" type="ORF">CCACVL1_07007</name>
</gene>
<feature type="compositionally biased region" description="Basic and acidic residues" evidence="1">
    <location>
        <begin position="14"/>
        <end position="24"/>
    </location>
</feature>
<keyword evidence="3" id="KW-1185">Reference proteome</keyword>
<dbReference type="EMBL" id="AWWV01008277">
    <property type="protein sequence ID" value="OMO91819.1"/>
    <property type="molecule type" value="Genomic_DNA"/>
</dbReference>
<reference evidence="2 3" key="1">
    <citation type="submission" date="2013-09" db="EMBL/GenBank/DDBJ databases">
        <title>Corchorus capsularis genome sequencing.</title>
        <authorList>
            <person name="Alam M."/>
            <person name="Haque M.S."/>
            <person name="Islam M.S."/>
            <person name="Emdad E.M."/>
            <person name="Islam M.M."/>
            <person name="Ahmed B."/>
            <person name="Halim A."/>
            <person name="Hossen Q.M.M."/>
            <person name="Hossain M.Z."/>
            <person name="Ahmed R."/>
            <person name="Khan M.M."/>
            <person name="Islam R."/>
            <person name="Rashid M.M."/>
            <person name="Khan S.A."/>
            <person name="Rahman M.S."/>
            <person name="Alam M."/>
        </authorList>
    </citation>
    <scope>NUCLEOTIDE SEQUENCE [LARGE SCALE GENOMIC DNA]</scope>
    <source>
        <strain evidence="3">cv. CVL-1</strain>
        <tissue evidence="2">Whole seedling</tissue>
    </source>
</reference>
<dbReference type="Proteomes" id="UP000188268">
    <property type="component" value="Unassembled WGS sequence"/>
</dbReference>
<accession>A0A1R3JAF6</accession>
<organism evidence="2 3">
    <name type="scientific">Corchorus capsularis</name>
    <name type="common">Jute</name>
    <dbReference type="NCBI Taxonomy" id="210143"/>
    <lineage>
        <taxon>Eukaryota</taxon>
        <taxon>Viridiplantae</taxon>
        <taxon>Streptophyta</taxon>
        <taxon>Embryophyta</taxon>
        <taxon>Tracheophyta</taxon>
        <taxon>Spermatophyta</taxon>
        <taxon>Magnoliopsida</taxon>
        <taxon>eudicotyledons</taxon>
        <taxon>Gunneridae</taxon>
        <taxon>Pentapetalae</taxon>
        <taxon>rosids</taxon>
        <taxon>malvids</taxon>
        <taxon>Malvales</taxon>
        <taxon>Malvaceae</taxon>
        <taxon>Grewioideae</taxon>
        <taxon>Apeibeae</taxon>
        <taxon>Corchorus</taxon>
    </lineage>
</organism>
<dbReference type="AlphaFoldDB" id="A0A1R3JAF6"/>
<protein>
    <submittedName>
        <fullName evidence="2">Uncharacterized protein</fullName>
    </submittedName>
</protein>
<evidence type="ECO:0000313" key="2">
    <source>
        <dbReference type="EMBL" id="OMO91819.1"/>
    </source>
</evidence>
<name>A0A1R3JAF6_COCAP</name>
<evidence type="ECO:0000256" key="1">
    <source>
        <dbReference type="SAM" id="MobiDB-lite"/>
    </source>
</evidence>
<sequence length="24" mass="2906">MANRNRPRRPYSALKEDPEALRHQ</sequence>
<evidence type="ECO:0000313" key="3">
    <source>
        <dbReference type="Proteomes" id="UP000188268"/>
    </source>
</evidence>
<proteinExistence type="predicted"/>
<comment type="caution">
    <text evidence="2">The sequence shown here is derived from an EMBL/GenBank/DDBJ whole genome shotgun (WGS) entry which is preliminary data.</text>
</comment>
<dbReference type="Gramene" id="OMO91819">
    <property type="protein sequence ID" value="OMO91819"/>
    <property type="gene ID" value="CCACVL1_07007"/>
</dbReference>